<name>A0A286G408_9BACT</name>
<dbReference type="GO" id="GO:0016853">
    <property type="term" value="F:isomerase activity"/>
    <property type="evidence" value="ECO:0007669"/>
    <property type="project" value="UniProtKB-KW"/>
</dbReference>
<dbReference type="SUPFAM" id="SSF54506">
    <property type="entry name" value="Diaminopimelate epimerase-like"/>
    <property type="match status" value="2"/>
</dbReference>
<comment type="similarity">
    <text evidence="1">Belongs to the PrpF family.</text>
</comment>
<dbReference type="PANTHER" id="PTHR43709">
    <property type="entry name" value="ACONITATE ISOMERASE-RELATED"/>
    <property type="match status" value="1"/>
</dbReference>
<evidence type="ECO:0000313" key="4">
    <source>
        <dbReference type="Proteomes" id="UP000219452"/>
    </source>
</evidence>
<dbReference type="Proteomes" id="UP000219452">
    <property type="component" value="Unassembled WGS sequence"/>
</dbReference>
<dbReference type="InterPro" id="IPR047687">
    <property type="entry name" value="OMA_tautomer-like"/>
</dbReference>
<protein>
    <submittedName>
        <fullName evidence="3">4-oxalomesaconate tautomerase</fullName>
    </submittedName>
</protein>
<gene>
    <name evidence="3" type="ORF">SAMN06269250_3367</name>
</gene>
<dbReference type="RefSeq" id="WP_097126913.1">
    <property type="nucleotide sequence ID" value="NZ_OCNH01000002.1"/>
</dbReference>
<accession>A0A286G408</accession>
<dbReference type="Pfam" id="PF04303">
    <property type="entry name" value="PrpF"/>
    <property type="match status" value="1"/>
</dbReference>
<sequence>MPQRAIPVMQFRGGSSKGLFFKATDLPADETERHRLILAAMEGGGGGDPRQIDGLGGATSLTSKVAVVSLSDKPDTDLDYLFLQVVVGAGRVSDGQNCGNILAAVLPFAIESGLFPAGSPTTTARINMVNTGGICEVTVQTPGGVVEYASNPAVGSAKVDGVPGTGAPILCNYLGIAGSTCGALLPTGQIRNRVNGIEVTCIDNGMPEVILRAADFGVTGYESPAELEADESLKRTLEGIRLAVGPLMNLGDVTNKTVPKLCLIAPPRAGGMISTRTFIPHRVHEAIGVLGAVSTATACLLPGSVADGIAVLPKNDDSGYSVEHPTGEFTVRLEQNVQNGMMEIGKSGVIRTARLLSRGEVLVPLLG</sequence>
<keyword evidence="4" id="KW-1185">Reference proteome</keyword>
<dbReference type="InterPro" id="IPR007400">
    <property type="entry name" value="PrpF-like"/>
</dbReference>
<evidence type="ECO:0000256" key="1">
    <source>
        <dbReference type="ARBA" id="ARBA00007673"/>
    </source>
</evidence>
<dbReference type="NCBIfam" id="NF033377">
    <property type="entry name" value="OMA_tautomer"/>
    <property type="match status" value="1"/>
</dbReference>
<dbReference type="AlphaFoldDB" id="A0A286G408"/>
<dbReference type="PANTHER" id="PTHR43709:SF3">
    <property type="entry name" value="ISOMERASE YBHH-RELATED"/>
    <property type="match status" value="1"/>
</dbReference>
<dbReference type="Gene3D" id="3.10.310.10">
    <property type="entry name" value="Diaminopimelate Epimerase, Chain A, domain 1"/>
    <property type="match status" value="2"/>
</dbReference>
<keyword evidence="2" id="KW-0413">Isomerase</keyword>
<evidence type="ECO:0000313" key="3">
    <source>
        <dbReference type="EMBL" id="SOD90297.1"/>
    </source>
</evidence>
<dbReference type="EMBL" id="OCNH01000002">
    <property type="protein sequence ID" value="SOD90297.1"/>
    <property type="molecule type" value="Genomic_DNA"/>
</dbReference>
<organism evidence="3 4">
    <name type="scientific">Spirosoma fluviale</name>
    <dbReference type="NCBI Taxonomy" id="1597977"/>
    <lineage>
        <taxon>Bacteria</taxon>
        <taxon>Pseudomonadati</taxon>
        <taxon>Bacteroidota</taxon>
        <taxon>Cytophagia</taxon>
        <taxon>Cytophagales</taxon>
        <taxon>Cytophagaceae</taxon>
        <taxon>Spirosoma</taxon>
    </lineage>
</organism>
<dbReference type="OrthoDB" id="9779763at2"/>
<proteinExistence type="inferred from homology"/>
<evidence type="ECO:0000256" key="2">
    <source>
        <dbReference type="ARBA" id="ARBA00023235"/>
    </source>
</evidence>
<reference evidence="4" key="1">
    <citation type="submission" date="2017-09" db="EMBL/GenBank/DDBJ databases">
        <authorList>
            <person name="Varghese N."/>
            <person name="Submissions S."/>
        </authorList>
    </citation>
    <scope>NUCLEOTIDE SEQUENCE [LARGE SCALE GENOMIC DNA]</scope>
    <source>
        <strain evidence="4">DSM 29961</strain>
    </source>
</reference>